<evidence type="ECO:0000259" key="4">
    <source>
        <dbReference type="Pfam" id="PF00557"/>
    </source>
</evidence>
<dbReference type="RefSeq" id="XP_014667789.1">
    <property type="nucleotide sequence ID" value="XM_014812303.1"/>
</dbReference>
<dbReference type="Pfam" id="PF00557">
    <property type="entry name" value="Peptidase_M24"/>
    <property type="match status" value="1"/>
</dbReference>
<dbReference type="InterPro" id="IPR036005">
    <property type="entry name" value="Creatinase/aminopeptidase-like"/>
</dbReference>
<organism evidence="7 8">
    <name type="scientific">Priapulus caudatus</name>
    <name type="common">Priapulid worm</name>
    <dbReference type="NCBI Taxonomy" id="37621"/>
    <lineage>
        <taxon>Eukaryota</taxon>
        <taxon>Metazoa</taxon>
        <taxon>Ecdysozoa</taxon>
        <taxon>Scalidophora</taxon>
        <taxon>Priapulida</taxon>
        <taxon>Priapulimorpha</taxon>
        <taxon>Priapulimorphida</taxon>
        <taxon>Priapulidae</taxon>
        <taxon>Priapulus</taxon>
    </lineage>
</organism>
<gene>
    <name evidence="8 9 10" type="primary">LOC106809286</name>
</gene>
<proteinExistence type="inferred from homology"/>
<protein>
    <submittedName>
        <fullName evidence="8 9">Xaa-Pro aminopeptidase 1-like isoform X1</fullName>
    </submittedName>
</protein>
<feature type="domain" description="Peptidase M24 C-terminal" evidence="6">
    <location>
        <begin position="552"/>
        <end position="615"/>
    </location>
</feature>
<dbReference type="Gene3D" id="3.40.350.10">
    <property type="entry name" value="Creatinase/prolidase N-terminal domain"/>
    <property type="match status" value="2"/>
</dbReference>
<sequence>MASTSPKTTTAILQRLRFFMRNSEVVKQPLQAYIVPSGDAHQSEYIAPCDCRRQYVSGFTGSAGTAIVTEQCAALWTDGRYHLQAEEQLDSNWTLMKEGVAATPTQADWLSKSLPEGARIGVDPFLLSVDVWRPLSEKLKQSGRELVPINQNLIDLVWDDRPASPSNHIDIQPLQFAGKTWQDKIHEVRGKMNDKDASVLVVTALDELAWLFNMRGSDIEYNPVFFAYALIGMDRVSIYVDEAKVTPEIHAHLTSDEHIKVTLHAYADLCDDLCRLEPHVSGRVWIPDQSSHGLARLVPERRRISDPSPIALMKALKNAAEIAGMQNAHVKDAVALCELFAWLEKEVPKGGMTELKASAKAEQFRSQQADFVSLSFGTISSSGPNGAIIHYQPTEASNRPVTMQELYLLDSGAQYRDGTTDVTRTMHFGEPSQLEMECYTRVLKGHIALDSLIFPSGTKGHVIDCNARKALWDVGLDYMHGTGHGVGAFLNVHEGPQYISFRTRPTEVGLEEHMVVTIEPGYYEDGLFGCRIENVCLVVIAETAHRFHGKDFLTYEPITLVPIQTKLIDRTIFTQQEMAWLNRYHARCREVVAPVLKQQGRTEALQWLLRETEHIE</sequence>
<evidence type="ECO:0000313" key="7">
    <source>
        <dbReference type="Proteomes" id="UP000695022"/>
    </source>
</evidence>
<dbReference type="InterPro" id="IPR033740">
    <property type="entry name" value="Pept_M24B"/>
</dbReference>
<dbReference type="SUPFAM" id="SSF53092">
    <property type="entry name" value="Creatinase/prolidase N-terminal domain"/>
    <property type="match status" value="1"/>
</dbReference>
<dbReference type="InterPro" id="IPR000994">
    <property type="entry name" value="Pept_M24"/>
</dbReference>
<dbReference type="RefSeq" id="XP_014667786.1">
    <property type="nucleotide sequence ID" value="XM_014812300.1"/>
</dbReference>
<evidence type="ECO:0000256" key="1">
    <source>
        <dbReference type="ARBA" id="ARBA00008766"/>
    </source>
</evidence>
<evidence type="ECO:0000313" key="8">
    <source>
        <dbReference type="RefSeq" id="XP_014667786.1"/>
    </source>
</evidence>
<dbReference type="Proteomes" id="UP000695022">
    <property type="component" value="Unplaced"/>
</dbReference>
<name>A0ABM1E6G5_PRICU</name>
<feature type="domain" description="Creatinase N-terminal" evidence="5">
    <location>
        <begin position="30"/>
        <end position="151"/>
    </location>
</feature>
<dbReference type="SUPFAM" id="SSF55920">
    <property type="entry name" value="Creatinase/aminopeptidase"/>
    <property type="match status" value="1"/>
</dbReference>
<dbReference type="CDD" id="cd01085">
    <property type="entry name" value="APP"/>
    <property type="match status" value="1"/>
</dbReference>
<evidence type="ECO:0000313" key="10">
    <source>
        <dbReference type="RefSeq" id="XP_014667789.1"/>
    </source>
</evidence>
<comment type="similarity">
    <text evidence="1">Belongs to the peptidase M24B family.</text>
</comment>
<dbReference type="InterPro" id="IPR000587">
    <property type="entry name" value="Creatinase_N"/>
</dbReference>
<evidence type="ECO:0000313" key="9">
    <source>
        <dbReference type="RefSeq" id="XP_014667788.1"/>
    </source>
</evidence>
<keyword evidence="2" id="KW-0479">Metal-binding</keyword>
<dbReference type="Gene3D" id="3.90.230.10">
    <property type="entry name" value="Creatinase/methionine aminopeptidase superfamily"/>
    <property type="match status" value="1"/>
</dbReference>
<evidence type="ECO:0000256" key="3">
    <source>
        <dbReference type="ARBA" id="ARBA00022801"/>
    </source>
</evidence>
<evidence type="ECO:0000259" key="5">
    <source>
        <dbReference type="Pfam" id="PF01321"/>
    </source>
</evidence>
<dbReference type="PANTHER" id="PTHR43763">
    <property type="entry name" value="XAA-PRO AMINOPEPTIDASE 1"/>
    <property type="match status" value="1"/>
</dbReference>
<dbReference type="InterPro" id="IPR032416">
    <property type="entry name" value="Peptidase_M24_C"/>
</dbReference>
<dbReference type="Pfam" id="PF16189">
    <property type="entry name" value="Creatinase_N_2"/>
    <property type="match status" value="1"/>
</dbReference>
<keyword evidence="3" id="KW-0378">Hydrolase</keyword>
<feature type="domain" description="Peptidase M24" evidence="4">
    <location>
        <begin position="324"/>
        <end position="538"/>
    </location>
</feature>
<dbReference type="RefSeq" id="XP_014667788.1">
    <property type="nucleotide sequence ID" value="XM_014812302.1"/>
</dbReference>
<reference evidence="8 9" key="1">
    <citation type="submission" date="2025-05" db="UniProtKB">
        <authorList>
            <consortium name="RefSeq"/>
        </authorList>
    </citation>
    <scope>IDENTIFICATION</scope>
</reference>
<evidence type="ECO:0000259" key="6">
    <source>
        <dbReference type="Pfam" id="PF16188"/>
    </source>
</evidence>
<dbReference type="InterPro" id="IPR050422">
    <property type="entry name" value="X-Pro_aminopeptidase_P"/>
</dbReference>
<accession>A0ABM1E6G5</accession>
<dbReference type="Pfam" id="PF01321">
    <property type="entry name" value="Creatinase_N"/>
    <property type="match status" value="1"/>
</dbReference>
<dbReference type="PANTHER" id="PTHR43763:SF6">
    <property type="entry name" value="XAA-PRO AMINOPEPTIDASE 1"/>
    <property type="match status" value="1"/>
</dbReference>
<keyword evidence="7" id="KW-1185">Reference proteome</keyword>
<dbReference type="InterPro" id="IPR029149">
    <property type="entry name" value="Creatin/AminoP/Spt16_N"/>
</dbReference>
<dbReference type="GeneID" id="106809286"/>
<dbReference type="Pfam" id="PF16188">
    <property type="entry name" value="Peptidase_M24_C"/>
    <property type="match status" value="1"/>
</dbReference>
<evidence type="ECO:0000256" key="2">
    <source>
        <dbReference type="ARBA" id="ARBA00022723"/>
    </source>
</evidence>